<dbReference type="NCBIfam" id="TIGR01484">
    <property type="entry name" value="HAD-SF-IIB"/>
    <property type="match status" value="1"/>
</dbReference>
<evidence type="ECO:0000256" key="1">
    <source>
        <dbReference type="ARBA" id="ARBA00001946"/>
    </source>
</evidence>
<evidence type="ECO:0000256" key="4">
    <source>
        <dbReference type="ARBA" id="ARBA00022842"/>
    </source>
</evidence>
<dbReference type="InterPro" id="IPR023214">
    <property type="entry name" value="HAD_sf"/>
</dbReference>
<dbReference type="GO" id="GO:0016787">
    <property type="term" value="F:hydrolase activity"/>
    <property type="evidence" value="ECO:0007669"/>
    <property type="project" value="UniProtKB-KW"/>
</dbReference>
<reference evidence="6" key="1">
    <citation type="submission" date="2021-10" db="EMBL/GenBank/DDBJ databases">
        <title>The complete genome sequence of Leeia sp. TBRC 13508.</title>
        <authorList>
            <person name="Charoenyingcharoen P."/>
            <person name="Yukphan P."/>
        </authorList>
    </citation>
    <scope>NUCLEOTIDE SEQUENCE</scope>
    <source>
        <strain evidence="6">TBRC 13508</strain>
    </source>
</reference>
<accession>A0ABS8D978</accession>
<dbReference type="EMBL" id="JAJBZT010000007">
    <property type="protein sequence ID" value="MCB6184496.1"/>
    <property type="molecule type" value="Genomic_DNA"/>
</dbReference>
<keyword evidence="2" id="KW-0479">Metal-binding</keyword>
<organism evidence="6 7">
    <name type="scientific">Leeia speluncae</name>
    <dbReference type="NCBI Taxonomy" id="2884804"/>
    <lineage>
        <taxon>Bacteria</taxon>
        <taxon>Pseudomonadati</taxon>
        <taxon>Pseudomonadota</taxon>
        <taxon>Betaproteobacteria</taxon>
        <taxon>Neisseriales</taxon>
        <taxon>Leeiaceae</taxon>
        <taxon>Leeia</taxon>
    </lineage>
</organism>
<keyword evidence="3 6" id="KW-0378">Hydrolase</keyword>
<dbReference type="PANTHER" id="PTHR47267">
    <property type="match status" value="1"/>
</dbReference>
<dbReference type="PANTHER" id="PTHR47267:SF4">
    <property type="entry name" value="PYRIDOXAL PHOSPHATE PHOSPHATASE YIGL"/>
    <property type="match status" value="1"/>
</dbReference>
<name>A0ABS8D978_9NEIS</name>
<dbReference type="CDD" id="cd07516">
    <property type="entry name" value="HAD_Pase"/>
    <property type="match status" value="1"/>
</dbReference>
<dbReference type="Proteomes" id="UP001165395">
    <property type="component" value="Unassembled WGS sequence"/>
</dbReference>
<comment type="caution">
    <text evidence="6">The sequence shown here is derived from an EMBL/GenBank/DDBJ whole genome shotgun (WGS) entry which is preliminary data.</text>
</comment>
<dbReference type="InterPro" id="IPR036412">
    <property type="entry name" value="HAD-like_sf"/>
</dbReference>
<dbReference type="InterPro" id="IPR000150">
    <property type="entry name" value="Cof"/>
</dbReference>
<evidence type="ECO:0000313" key="6">
    <source>
        <dbReference type="EMBL" id="MCB6184496.1"/>
    </source>
</evidence>
<dbReference type="Gene3D" id="3.30.1240.10">
    <property type="match status" value="1"/>
</dbReference>
<dbReference type="SFLD" id="SFLDS00003">
    <property type="entry name" value="Haloacid_Dehalogenase"/>
    <property type="match status" value="1"/>
</dbReference>
<keyword evidence="7" id="KW-1185">Reference proteome</keyword>
<dbReference type="InterPro" id="IPR006379">
    <property type="entry name" value="HAD-SF_hydro_IIB"/>
</dbReference>
<proteinExistence type="inferred from homology"/>
<dbReference type="Pfam" id="PF08282">
    <property type="entry name" value="Hydrolase_3"/>
    <property type="match status" value="1"/>
</dbReference>
<keyword evidence="4" id="KW-0460">Magnesium</keyword>
<dbReference type="SUPFAM" id="SSF56784">
    <property type="entry name" value="HAD-like"/>
    <property type="match status" value="1"/>
</dbReference>
<protein>
    <submittedName>
        <fullName evidence="6">HAD family hydrolase</fullName>
    </submittedName>
</protein>
<dbReference type="RefSeq" id="WP_227181306.1">
    <property type="nucleotide sequence ID" value="NZ_JAJBZT010000007.1"/>
</dbReference>
<evidence type="ECO:0000256" key="3">
    <source>
        <dbReference type="ARBA" id="ARBA00022801"/>
    </source>
</evidence>
<dbReference type="SFLD" id="SFLDG01140">
    <property type="entry name" value="C2.B:_Phosphomannomutase_and_P"/>
    <property type="match status" value="1"/>
</dbReference>
<gene>
    <name evidence="6" type="ORF">LIN78_13185</name>
</gene>
<sequence>MYPLIASDLDGTLLDENHRINDFTADVLNQYLALKTELVLATGRHHLDVRGITGKLNKQPWLITSNGATLHSPSGELMFKATVEKWIVETLIKEFHANDAVWLNIYHEDAWLINKEAKGLEEYHAESGFFYEIQDLSKHTGDDVLKVLLVGDHEGLKEIEPYLRSNFSDHAHITFSADTCLEVMPKSTSKGSTLKHLLAHLNIHASDCIAFGDHLNDIEMLQTVGTACVMKNATKGLVDAVPTAKRIGFHYESAVANRLLDALK</sequence>
<comment type="cofactor">
    <cofactor evidence="1">
        <name>Mg(2+)</name>
        <dbReference type="ChEBI" id="CHEBI:18420"/>
    </cofactor>
</comment>
<evidence type="ECO:0000313" key="7">
    <source>
        <dbReference type="Proteomes" id="UP001165395"/>
    </source>
</evidence>
<evidence type="ECO:0000256" key="5">
    <source>
        <dbReference type="ARBA" id="ARBA00034778"/>
    </source>
</evidence>
<dbReference type="NCBIfam" id="TIGR00099">
    <property type="entry name" value="Cof-subfamily"/>
    <property type="match status" value="1"/>
</dbReference>
<evidence type="ECO:0000256" key="2">
    <source>
        <dbReference type="ARBA" id="ARBA00022723"/>
    </source>
</evidence>
<dbReference type="Gene3D" id="3.40.50.1000">
    <property type="entry name" value="HAD superfamily/HAD-like"/>
    <property type="match status" value="1"/>
</dbReference>
<comment type="similarity">
    <text evidence="5">Belongs to the HAD-like hydrolase superfamily. Cof family.</text>
</comment>